<keyword evidence="7" id="KW-1185">Reference proteome</keyword>
<dbReference type="AlphaFoldDB" id="A0A2I0R169"/>
<evidence type="ECO:0000256" key="4">
    <source>
        <dbReference type="ARBA" id="ARBA00038303"/>
    </source>
</evidence>
<dbReference type="Proteomes" id="UP000236654">
    <property type="component" value="Unassembled WGS sequence"/>
</dbReference>
<dbReference type="Gene3D" id="3.40.1280.10">
    <property type="match status" value="1"/>
</dbReference>
<keyword evidence="2 5" id="KW-0808">Transferase</keyword>
<keyword evidence="5" id="KW-0698">rRNA processing</keyword>
<evidence type="ECO:0000313" key="6">
    <source>
        <dbReference type="EMBL" id="PKR80317.1"/>
    </source>
</evidence>
<feature type="binding site" evidence="5">
    <location>
        <begin position="124"/>
        <end position="129"/>
    </location>
    <ligand>
        <name>S-adenosyl-L-methionine</name>
        <dbReference type="ChEBI" id="CHEBI:59789"/>
    </ligand>
</feature>
<dbReference type="NCBIfam" id="NF000990">
    <property type="entry name" value="PRK00103.2-4"/>
    <property type="match status" value="1"/>
</dbReference>
<evidence type="ECO:0000313" key="7">
    <source>
        <dbReference type="Proteomes" id="UP000236654"/>
    </source>
</evidence>
<dbReference type="PIRSF" id="PIRSF004505">
    <property type="entry name" value="MT_bac"/>
    <property type="match status" value="1"/>
</dbReference>
<evidence type="ECO:0000256" key="2">
    <source>
        <dbReference type="ARBA" id="ARBA00022679"/>
    </source>
</evidence>
<dbReference type="InterPro" id="IPR003742">
    <property type="entry name" value="RlmH-like"/>
</dbReference>
<evidence type="ECO:0000256" key="1">
    <source>
        <dbReference type="ARBA" id="ARBA00022603"/>
    </source>
</evidence>
<protein>
    <recommendedName>
        <fullName evidence="5">Ribosomal RNA large subunit methyltransferase H</fullName>
        <ecNumber evidence="5">2.1.1.177</ecNumber>
    </recommendedName>
    <alternativeName>
        <fullName evidence="5">23S rRNA (pseudouridine1915-N3)-methyltransferase</fullName>
    </alternativeName>
    <alternativeName>
        <fullName evidence="5">23S rRNA m3Psi1915 methyltransferase</fullName>
    </alternativeName>
    <alternativeName>
        <fullName evidence="5">rRNA (pseudouridine-N3-)-methyltransferase RlmH</fullName>
    </alternativeName>
</protein>
<proteinExistence type="inferred from homology"/>
<evidence type="ECO:0000256" key="5">
    <source>
        <dbReference type="HAMAP-Rule" id="MF_00658"/>
    </source>
</evidence>
<organism evidence="6 7">
    <name type="scientific">Brumimicrobium salinarum</name>
    <dbReference type="NCBI Taxonomy" id="2058658"/>
    <lineage>
        <taxon>Bacteria</taxon>
        <taxon>Pseudomonadati</taxon>
        <taxon>Bacteroidota</taxon>
        <taxon>Flavobacteriia</taxon>
        <taxon>Flavobacteriales</taxon>
        <taxon>Crocinitomicaceae</taxon>
        <taxon>Brumimicrobium</taxon>
    </lineage>
</organism>
<comment type="similarity">
    <text evidence="4 5">Belongs to the RNA methyltransferase RlmH family.</text>
</comment>
<name>A0A2I0R169_9FLAO</name>
<dbReference type="InterPro" id="IPR029026">
    <property type="entry name" value="tRNA_m1G_MTases_N"/>
</dbReference>
<dbReference type="HAMAP" id="MF_00658">
    <property type="entry name" value="23SrRNA_methyltr_H"/>
    <property type="match status" value="1"/>
</dbReference>
<dbReference type="EC" id="2.1.1.177" evidence="5"/>
<dbReference type="PANTHER" id="PTHR33603:SF1">
    <property type="entry name" value="RIBOSOMAL RNA LARGE SUBUNIT METHYLTRANSFERASE H"/>
    <property type="match status" value="1"/>
</dbReference>
<dbReference type="SUPFAM" id="SSF75217">
    <property type="entry name" value="alpha/beta knot"/>
    <property type="match status" value="1"/>
</dbReference>
<dbReference type="PANTHER" id="PTHR33603">
    <property type="entry name" value="METHYLTRANSFERASE"/>
    <property type="match status" value="1"/>
</dbReference>
<sequence length="157" mass="18585">MKSKLIYVGKTGKSFLKEGEKEYFKRLNRYIPFEIIEINDVKNAKKRSEEEIKQIEGEQILKKLKGNDFLILLDEKGKEFTSINFSKYIQKQFNAGHQNLTFVIGGPYGFSNEVYKRANDNIALSKLTFSHQMIRMFFLEQMYRAMTILKNEPYHHQ</sequence>
<reference evidence="6 7" key="1">
    <citation type="submission" date="2017-12" db="EMBL/GenBank/DDBJ databases">
        <title>The draft genome sequence of Brumimicrobium saltpan LHR20.</title>
        <authorList>
            <person name="Do Z.-J."/>
            <person name="Luo H.-R."/>
        </authorList>
    </citation>
    <scope>NUCLEOTIDE SEQUENCE [LARGE SCALE GENOMIC DNA]</scope>
    <source>
        <strain evidence="6 7">LHR20</strain>
    </source>
</reference>
<accession>A0A2I0R169</accession>
<dbReference type="EMBL" id="PJNI01000011">
    <property type="protein sequence ID" value="PKR80317.1"/>
    <property type="molecule type" value="Genomic_DNA"/>
</dbReference>
<dbReference type="Pfam" id="PF02590">
    <property type="entry name" value="SPOUT_MTase"/>
    <property type="match status" value="1"/>
</dbReference>
<keyword evidence="3 5" id="KW-0949">S-adenosyl-L-methionine</keyword>
<comment type="subunit">
    <text evidence="5">Homodimer.</text>
</comment>
<comment type="function">
    <text evidence="5">Specifically methylates the pseudouridine at position 1915 (m3Psi1915) in 23S rRNA.</text>
</comment>
<dbReference type="RefSeq" id="WP_101335029.1">
    <property type="nucleotide sequence ID" value="NZ_PJNI01000011.1"/>
</dbReference>
<dbReference type="CDD" id="cd18081">
    <property type="entry name" value="RlmH-like"/>
    <property type="match status" value="1"/>
</dbReference>
<keyword evidence="5" id="KW-0963">Cytoplasm</keyword>
<comment type="catalytic activity">
    <reaction evidence="5">
        <text>pseudouridine(1915) in 23S rRNA + S-adenosyl-L-methionine = N(3)-methylpseudouridine(1915) in 23S rRNA + S-adenosyl-L-homocysteine + H(+)</text>
        <dbReference type="Rhea" id="RHEA:42752"/>
        <dbReference type="Rhea" id="RHEA-COMP:10221"/>
        <dbReference type="Rhea" id="RHEA-COMP:10222"/>
        <dbReference type="ChEBI" id="CHEBI:15378"/>
        <dbReference type="ChEBI" id="CHEBI:57856"/>
        <dbReference type="ChEBI" id="CHEBI:59789"/>
        <dbReference type="ChEBI" id="CHEBI:65314"/>
        <dbReference type="ChEBI" id="CHEBI:74486"/>
        <dbReference type="EC" id="2.1.1.177"/>
    </reaction>
</comment>
<feature type="binding site" evidence="5">
    <location>
        <position position="73"/>
    </location>
    <ligand>
        <name>S-adenosyl-L-methionine</name>
        <dbReference type="ChEBI" id="CHEBI:59789"/>
    </ligand>
</feature>
<gene>
    <name evidence="5" type="primary">rlmH</name>
    <name evidence="6" type="ORF">CW751_10725</name>
</gene>
<keyword evidence="1 5" id="KW-0489">Methyltransferase</keyword>
<dbReference type="InterPro" id="IPR029028">
    <property type="entry name" value="Alpha/beta_knot_MTases"/>
</dbReference>
<dbReference type="GO" id="GO:0005737">
    <property type="term" value="C:cytoplasm"/>
    <property type="evidence" value="ECO:0007669"/>
    <property type="project" value="UniProtKB-SubCell"/>
</dbReference>
<dbReference type="GO" id="GO:0070038">
    <property type="term" value="F:rRNA (pseudouridine-N3-)-methyltransferase activity"/>
    <property type="evidence" value="ECO:0007669"/>
    <property type="project" value="UniProtKB-UniRule"/>
</dbReference>
<evidence type="ECO:0000256" key="3">
    <source>
        <dbReference type="ARBA" id="ARBA00022691"/>
    </source>
</evidence>
<comment type="caution">
    <text evidence="6">The sequence shown here is derived from an EMBL/GenBank/DDBJ whole genome shotgun (WGS) entry which is preliminary data.</text>
</comment>
<dbReference type="OrthoDB" id="9806643at2"/>
<feature type="binding site" evidence="5">
    <location>
        <position position="105"/>
    </location>
    <ligand>
        <name>S-adenosyl-L-methionine</name>
        <dbReference type="ChEBI" id="CHEBI:59789"/>
    </ligand>
</feature>
<comment type="subcellular location">
    <subcellularLocation>
        <location evidence="5">Cytoplasm</location>
    </subcellularLocation>
</comment>